<dbReference type="STRING" id="82633.GCA_000974605_03880"/>
<feature type="region of interest" description="Disordered" evidence="5">
    <location>
        <begin position="1"/>
        <end position="21"/>
    </location>
</feature>
<keyword evidence="4 6" id="KW-0472">Membrane</keyword>
<dbReference type="GO" id="GO:0016020">
    <property type="term" value="C:membrane"/>
    <property type="evidence" value="ECO:0007669"/>
    <property type="project" value="UniProtKB-SubCell"/>
</dbReference>
<evidence type="ECO:0000256" key="3">
    <source>
        <dbReference type="ARBA" id="ARBA00022989"/>
    </source>
</evidence>
<evidence type="ECO:0000313" key="8">
    <source>
        <dbReference type="Proteomes" id="UP000234341"/>
    </source>
</evidence>
<keyword evidence="2 6" id="KW-0812">Transmembrane</keyword>
<evidence type="ECO:0000256" key="2">
    <source>
        <dbReference type="ARBA" id="ARBA00022692"/>
    </source>
</evidence>
<feature type="compositionally biased region" description="Pro residues" evidence="5">
    <location>
        <begin position="75"/>
        <end position="93"/>
    </location>
</feature>
<dbReference type="GO" id="GO:0019534">
    <property type="term" value="F:toxin transmembrane transporter activity"/>
    <property type="evidence" value="ECO:0007669"/>
    <property type="project" value="InterPro"/>
</dbReference>
<feature type="compositionally biased region" description="Gly residues" evidence="5">
    <location>
        <begin position="247"/>
        <end position="273"/>
    </location>
</feature>
<evidence type="ECO:0000256" key="6">
    <source>
        <dbReference type="SAM" id="Phobius"/>
    </source>
</evidence>
<dbReference type="RefSeq" id="WP_101680950.1">
    <property type="nucleotide sequence ID" value="NZ_PJRP01000002.1"/>
</dbReference>
<evidence type="ECO:0000256" key="4">
    <source>
        <dbReference type="ARBA" id="ARBA00023136"/>
    </source>
</evidence>
<dbReference type="InterPro" id="IPR014161">
    <property type="entry name" value="Tol-Pal_TolA"/>
</dbReference>
<comment type="subcellular location">
    <subcellularLocation>
        <location evidence="1">Membrane</location>
        <topology evidence="1">Single-pass membrane protein</topology>
    </subcellularLocation>
</comment>
<comment type="caution">
    <text evidence="7">The sequence shown here is derived from an EMBL/GenBank/DDBJ whole genome shotgun (WGS) entry which is preliminary data.</text>
</comment>
<dbReference type="Gene3D" id="3.30.1150.10">
    <property type="match status" value="1"/>
</dbReference>
<dbReference type="Pfam" id="PF13103">
    <property type="entry name" value="TonB_2"/>
    <property type="match status" value="1"/>
</dbReference>
<feature type="compositionally biased region" description="Polar residues" evidence="5">
    <location>
        <begin position="1"/>
        <end position="13"/>
    </location>
</feature>
<dbReference type="InterPro" id="IPR006260">
    <property type="entry name" value="TonB/TolA_C"/>
</dbReference>
<keyword evidence="3 6" id="KW-1133">Transmembrane helix</keyword>
<dbReference type="NCBIfam" id="TIGR01352">
    <property type="entry name" value="tonB_Cterm"/>
    <property type="match status" value="1"/>
</dbReference>
<evidence type="ECO:0000313" key="7">
    <source>
        <dbReference type="EMBL" id="PLQ01599.1"/>
    </source>
</evidence>
<feature type="transmembrane region" description="Helical" evidence="6">
    <location>
        <begin position="35"/>
        <end position="53"/>
    </location>
</feature>
<dbReference type="SUPFAM" id="SSF74653">
    <property type="entry name" value="TolA/TonB C-terminal domain"/>
    <property type="match status" value="1"/>
</dbReference>
<reference evidence="7 8" key="1">
    <citation type="submission" date="2017-12" db="EMBL/GenBank/DDBJ databases">
        <title>Genome sequence of the active heterotrophic nitrifier-denitrifier, Cupriavidus pauculus UM1.</title>
        <authorList>
            <person name="Putonti C."/>
            <person name="Castignetti D."/>
        </authorList>
    </citation>
    <scope>NUCLEOTIDE SEQUENCE [LARGE SCALE GENOMIC DNA]</scope>
    <source>
        <strain evidence="7 8">UM1</strain>
    </source>
</reference>
<accession>A0A2N5CH83</accession>
<dbReference type="Proteomes" id="UP000234341">
    <property type="component" value="Unassembled WGS sequence"/>
</dbReference>
<proteinExistence type="predicted"/>
<sequence length="362" mass="39089">MASLSSRHPQQRPSRAKAAAYPYQPVKERGTTRSFLLALLMHLLLGIVLYYGVHWQSSTPVGAEAELWEEVPDVTPAPPPRPVEQPVPTPPQPAVRSKVEEEADIALEQKKRKQAEEAAAREEAARRERERKEQEQKDAQRKEEQRQQQLDAQRKEDAKKKADKDKADKAAQEKAAEIAREKEKDKAEQQRKEADAKAKADADKQAKAKADAEKQAKAKADADAKAKRDAAASAQRKSELARLQALAGGGNASSSGGGVGSAAGSGAGSGGKASPGYSDRVRRKVKPNIIFNGTVEGNPSAVVAVRLAPDGSILSKRLAKSSGDADWDNAVLRAVERSDPLPTDEGGKAPSFEFTITFRPKD</sequence>
<dbReference type="AlphaFoldDB" id="A0A2N5CH83"/>
<feature type="region of interest" description="Disordered" evidence="5">
    <location>
        <begin position="72"/>
        <end position="282"/>
    </location>
</feature>
<feature type="compositionally biased region" description="Basic and acidic residues" evidence="5">
    <location>
        <begin position="114"/>
        <end position="240"/>
    </location>
</feature>
<gene>
    <name evidence="7" type="primary">tolA</name>
    <name evidence="7" type="ORF">CYJ10_07985</name>
</gene>
<dbReference type="EMBL" id="PJRP01000002">
    <property type="protein sequence ID" value="PLQ01599.1"/>
    <property type="molecule type" value="Genomic_DNA"/>
</dbReference>
<name>A0A2N5CH83_9BURK</name>
<protein>
    <submittedName>
        <fullName evidence="7">Cell envelope integrity protein TolA</fullName>
    </submittedName>
</protein>
<organism evidence="7 8">
    <name type="scientific">Cupriavidus pauculus</name>
    <dbReference type="NCBI Taxonomy" id="82633"/>
    <lineage>
        <taxon>Bacteria</taxon>
        <taxon>Pseudomonadati</taxon>
        <taxon>Pseudomonadota</taxon>
        <taxon>Betaproteobacteria</taxon>
        <taxon>Burkholderiales</taxon>
        <taxon>Burkholderiaceae</taxon>
        <taxon>Cupriavidus</taxon>
    </lineage>
</organism>
<evidence type="ECO:0000256" key="5">
    <source>
        <dbReference type="SAM" id="MobiDB-lite"/>
    </source>
</evidence>
<evidence type="ECO:0000256" key="1">
    <source>
        <dbReference type="ARBA" id="ARBA00004167"/>
    </source>
</evidence>
<dbReference type="NCBIfam" id="TIGR02794">
    <property type="entry name" value="tolA_full"/>
    <property type="match status" value="1"/>
</dbReference>
<dbReference type="GO" id="GO:0043213">
    <property type="term" value="P:bacteriocin transport"/>
    <property type="evidence" value="ECO:0007669"/>
    <property type="project" value="InterPro"/>
</dbReference>
<dbReference type="OrthoDB" id="5298892at2"/>